<proteinExistence type="predicted"/>
<organism evidence="2 3">
    <name type="scientific">Wuchereria bancrofti</name>
    <dbReference type="NCBI Taxonomy" id="6293"/>
    <lineage>
        <taxon>Eukaryota</taxon>
        <taxon>Metazoa</taxon>
        <taxon>Ecdysozoa</taxon>
        <taxon>Nematoda</taxon>
        <taxon>Chromadorea</taxon>
        <taxon>Rhabditida</taxon>
        <taxon>Spirurina</taxon>
        <taxon>Spiruromorpha</taxon>
        <taxon>Filarioidea</taxon>
        <taxon>Onchocercidae</taxon>
        <taxon>Wuchereria</taxon>
    </lineage>
</organism>
<name>J9EWD0_WUCBA</name>
<feature type="compositionally biased region" description="Low complexity" evidence="1">
    <location>
        <begin position="40"/>
        <end position="56"/>
    </location>
</feature>
<feature type="region of interest" description="Disordered" evidence="1">
    <location>
        <begin position="40"/>
        <end position="60"/>
    </location>
</feature>
<evidence type="ECO:0000313" key="2">
    <source>
        <dbReference type="EMBL" id="EJW81462.1"/>
    </source>
</evidence>
<protein>
    <submittedName>
        <fullName evidence="2">Uncharacterized protein</fullName>
    </submittedName>
</protein>
<comment type="caution">
    <text evidence="2">The sequence shown here is derived from an EMBL/GenBank/DDBJ whole genome shotgun (WGS) entry which is preliminary data.</text>
</comment>
<dbReference type="Proteomes" id="UP000004810">
    <property type="component" value="Unassembled WGS sequence"/>
</dbReference>
<dbReference type="AlphaFoldDB" id="J9EWD0"/>
<evidence type="ECO:0000256" key="1">
    <source>
        <dbReference type="SAM" id="MobiDB-lite"/>
    </source>
</evidence>
<sequence length="236" mass="26064">MVSDQEKLRSNSNCNCIDGDKNDINDINYDNMKLTATSIMSSSSSSTTTTSSTSTTLKNAEVDHDTERFEKLSTYYHSTTSTPTSSAIIQESIMNITTAGCDLGHASAETLPRPSRAYRIIDSNISQKILQQLVADKLAAAQTTGKGTKFLKRKGSSKGTTNFFFQRQSNFGSQIWNRTDELPLISKAPIFRTHCDVVRTSSFSGNQTQIIRKHLDYNRNSLPVNITALNNELVSS</sequence>
<reference evidence="3" key="1">
    <citation type="submission" date="2012-08" db="EMBL/GenBank/DDBJ databases">
        <title>The Genome Sequence of Wuchereria bancrofti.</title>
        <authorList>
            <person name="Nutman T.B."/>
            <person name="Fink D.L."/>
            <person name="Russ C."/>
            <person name="Young S."/>
            <person name="Zeng Q."/>
            <person name="Koehrsen M."/>
            <person name="Alvarado L."/>
            <person name="Berlin A."/>
            <person name="Chapman S.B."/>
            <person name="Chen Z."/>
            <person name="Freedman E."/>
            <person name="Gellesch M."/>
            <person name="Goldberg J."/>
            <person name="Griggs A."/>
            <person name="Gujja S."/>
            <person name="Heilman E.R."/>
            <person name="Heiman D."/>
            <person name="Hepburn T."/>
            <person name="Howarth C."/>
            <person name="Jen D."/>
            <person name="Larson L."/>
            <person name="Lewis B."/>
            <person name="Mehta T."/>
            <person name="Park D."/>
            <person name="Pearson M."/>
            <person name="Roberts A."/>
            <person name="Saif S."/>
            <person name="Shea T."/>
            <person name="Shenoy N."/>
            <person name="Sisk P."/>
            <person name="Stolte C."/>
            <person name="Sykes S."/>
            <person name="Walk T."/>
            <person name="White J."/>
            <person name="Yandava C."/>
            <person name="Haas B."/>
            <person name="Henn M.R."/>
            <person name="Nusbaum C."/>
            <person name="Birren B."/>
        </authorList>
    </citation>
    <scope>NUCLEOTIDE SEQUENCE [LARGE SCALE GENOMIC DNA]</scope>
    <source>
        <strain evidence="3">NA</strain>
    </source>
</reference>
<evidence type="ECO:0000313" key="3">
    <source>
        <dbReference type="Proteomes" id="UP000004810"/>
    </source>
</evidence>
<gene>
    <name evidence="2" type="ORF">WUBG_07629</name>
</gene>
<dbReference type="EMBL" id="ADBV01003626">
    <property type="protein sequence ID" value="EJW81462.1"/>
    <property type="molecule type" value="Genomic_DNA"/>
</dbReference>
<accession>J9EWD0</accession>